<dbReference type="NCBIfam" id="NF008054">
    <property type="entry name" value="PRK10788.1"/>
    <property type="match status" value="1"/>
</dbReference>
<dbReference type="Pfam" id="PF13616">
    <property type="entry name" value="Rotamase_3"/>
    <property type="match status" value="1"/>
</dbReference>
<dbReference type="PANTHER" id="PTHR47529:SF1">
    <property type="entry name" value="PERIPLASMIC CHAPERONE PPID"/>
    <property type="match status" value="1"/>
</dbReference>
<evidence type="ECO:0000313" key="13">
    <source>
        <dbReference type="EMBL" id="ALP42223.1"/>
    </source>
</evidence>
<dbReference type="Pfam" id="PF13624">
    <property type="entry name" value="SurA_N_3"/>
    <property type="match status" value="1"/>
</dbReference>
<dbReference type="GO" id="GO:0003755">
    <property type="term" value="F:peptidyl-prolyl cis-trans isomerase activity"/>
    <property type="evidence" value="ECO:0007669"/>
    <property type="project" value="UniProtKB-KW"/>
</dbReference>
<dbReference type="Gene3D" id="3.10.50.40">
    <property type="match status" value="1"/>
</dbReference>
<evidence type="ECO:0000256" key="10">
    <source>
        <dbReference type="ARBA" id="ARBA00042775"/>
    </source>
</evidence>
<evidence type="ECO:0000256" key="3">
    <source>
        <dbReference type="ARBA" id="ARBA00022519"/>
    </source>
</evidence>
<dbReference type="PATRIC" id="fig|652.5.peg.2101"/>
<accession>A0A0S2SKG4</accession>
<dbReference type="EMBL" id="CP013067">
    <property type="protein sequence ID" value="ALP42223.1"/>
    <property type="molecule type" value="Genomic_DNA"/>
</dbReference>
<dbReference type="InterPro" id="IPR052029">
    <property type="entry name" value="PpiD_chaperone"/>
</dbReference>
<dbReference type="PANTHER" id="PTHR47529">
    <property type="entry name" value="PEPTIDYL-PROLYL CIS-TRANS ISOMERASE D"/>
    <property type="match status" value="1"/>
</dbReference>
<dbReference type="SUPFAM" id="SSF109998">
    <property type="entry name" value="Triger factor/SurA peptide-binding domain-like"/>
    <property type="match status" value="1"/>
</dbReference>
<keyword evidence="2" id="KW-1003">Cell membrane</keyword>
<proteinExistence type="inferred from homology"/>
<evidence type="ECO:0000256" key="4">
    <source>
        <dbReference type="ARBA" id="ARBA00022692"/>
    </source>
</evidence>
<keyword evidence="6" id="KW-0472">Membrane</keyword>
<dbReference type="Gene3D" id="1.10.4030.10">
    <property type="entry name" value="Porin chaperone SurA, peptide-binding domain"/>
    <property type="match status" value="1"/>
</dbReference>
<evidence type="ECO:0000256" key="9">
    <source>
        <dbReference type="ARBA" id="ARBA00040743"/>
    </source>
</evidence>
<feature type="domain" description="PpiC" evidence="12">
    <location>
        <begin position="269"/>
        <end position="367"/>
    </location>
</feature>
<keyword evidence="7" id="KW-0143">Chaperone</keyword>
<dbReference type="InterPro" id="IPR000297">
    <property type="entry name" value="PPIase_PpiC"/>
</dbReference>
<reference evidence="13 14" key="2">
    <citation type="journal article" date="2016" name="Genome Announc.">
        <title>Complete Genome Sequence of the Highly Virulent Aeromonas schubertii Strain WL1483, Isolated from Diseased Snakehead Fish (Channa argus) in China.</title>
        <authorList>
            <person name="Liu L."/>
            <person name="Li N."/>
            <person name="Zhang D."/>
            <person name="Fu X."/>
            <person name="Shi C."/>
            <person name="Lin Q."/>
            <person name="Hao G."/>
        </authorList>
    </citation>
    <scope>NUCLEOTIDE SEQUENCE [LARGE SCALE GENOMIC DNA]</scope>
    <source>
        <strain evidence="13 14">WL1483</strain>
    </source>
</reference>
<evidence type="ECO:0000256" key="5">
    <source>
        <dbReference type="ARBA" id="ARBA00022989"/>
    </source>
</evidence>
<reference evidence="14" key="1">
    <citation type="submission" date="2015-10" db="EMBL/GenBank/DDBJ databases">
        <title>Complete Genome Sequence of Aeromonas schubertii strain WL1483.</title>
        <authorList>
            <person name="Liu L."/>
        </authorList>
    </citation>
    <scope>NUCLEOTIDE SEQUENCE [LARGE SCALE GENOMIC DNA]</scope>
    <source>
        <strain evidence="14">WL1483</strain>
    </source>
</reference>
<dbReference type="PROSITE" id="PS50198">
    <property type="entry name" value="PPIC_PPIASE_2"/>
    <property type="match status" value="1"/>
</dbReference>
<name>A0A0S2SKG4_9GAMM</name>
<dbReference type="Proteomes" id="UP000058114">
    <property type="component" value="Chromosome"/>
</dbReference>
<keyword evidence="11 13" id="KW-0413">Isomerase</keyword>
<dbReference type="InterPro" id="IPR027304">
    <property type="entry name" value="Trigger_fact/SurA_dom_sf"/>
</dbReference>
<keyword evidence="3" id="KW-0997">Cell inner membrane</keyword>
<keyword evidence="4" id="KW-0812">Transmembrane</keyword>
<evidence type="ECO:0000256" key="1">
    <source>
        <dbReference type="ARBA" id="ARBA00004382"/>
    </source>
</evidence>
<comment type="subcellular location">
    <subcellularLocation>
        <location evidence="1">Cell inner membrane</location>
        <topology evidence="1">Single-pass type II membrane protein</topology>
        <orientation evidence="1">Periplasmic side</orientation>
    </subcellularLocation>
</comment>
<organism evidence="13 14">
    <name type="scientific">Aeromonas schubertii</name>
    <dbReference type="NCBI Taxonomy" id="652"/>
    <lineage>
        <taxon>Bacteria</taxon>
        <taxon>Pseudomonadati</taxon>
        <taxon>Pseudomonadota</taxon>
        <taxon>Gammaproteobacteria</taxon>
        <taxon>Aeromonadales</taxon>
        <taxon>Aeromonadaceae</taxon>
        <taxon>Aeromonas</taxon>
    </lineage>
</organism>
<dbReference type="RefSeq" id="WP_060585950.1">
    <property type="nucleotide sequence ID" value="NZ_CP013067.1"/>
</dbReference>
<evidence type="ECO:0000256" key="11">
    <source>
        <dbReference type="PROSITE-ProRule" id="PRU00278"/>
    </source>
</evidence>
<gene>
    <name evidence="13" type="ORF">WL1483_2804</name>
</gene>
<sequence>MMMDKLREGAQGKVAKIILGLIILSFALAGVGSYLNRPANTAVAAVNGNDISPQALENAYRNERARLEAQMGEEFNRLAENPQYLKQLRRSVLDRLIDQALVDAKAHELGLRIGDEQIKQAIVAMPEFQKDGKFDNERYLQLIRRAGMSPEMFSESIRQDMVRQQLVGGLLGSEFVLAGEAATLDKLYQQSRDVRLVRLPAQAYLNDVQVSDEEIKQYFDANQNRFMNDERVKVDYLLLDAANLAQGIQVSDQDVRDYYDQHQDQFQRSERRRVAHILIPFGKDEAAALKKAEDDLAALKGGSDFAELAKRDSSDTFSAKKGGELDWFTKGVMDPAFEKAAFELAKVGDLSAVVKSPFGFHIIKLTGVEPATVRPFDEVQSETKDRLQKEKARERYFAEQQKLADASFENPDSLDAAAKAVGLKAISSDYFTQGSAPAPLNDGKVISAAFSEMLREENTNSDVIEIGDGKALVLHVVDYKAKAAKPLDEVRDLVAAAIKRSKASEVARSKGQELMAKFQSGAAGEKDLQALGLKLESEKGVTRFAQGLDQSLVAEIFRMPHPAKDKPTVELIAQSNGDQVIVALDAIQVPEKASQMAELIKGQLGQVKAQADYKALLDSLRKAAKIEYFANQEAVVE</sequence>
<evidence type="ECO:0000256" key="2">
    <source>
        <dbReference type="ARBA" id="ARBA00022475"/>
    </source>
</evidence>
<evidence type="ECO:0000256" key="6">
    <source>
        <dbReference type="ARBA" id="ARBA00023136"/>
    </source>
</evidence>
<evidence type="ECO:0000313" key="14">
    <source>
        <dbReference type="Proteomes" id="UP000058114"/>
    </source>
</evidence>
<dbReference type="Gene3D" id="6.10.140.970">
    <property type="match status" value="1"/>
</dbReference>
<keyword evidence="5" id="KW-1133">Transmembrane helix</keyword>
<evidence type="ECO:0000259" key="12">
    <source>
        <dbReference type="PROSITE" id="PS50198"/>
    </source>
</evidence>
<dbReference type="GO" id="GO:0005886">
    <property type="term" value="C:plasma membrane"/>
    <property type="evidence" value="ECO:0007669"/>
    <property type="project" value="UniProtKB-SubCell"/>
</dbReference>
<dbReference type="AlphaFoldDB" id="A0A0S2SKG4"/>
<evidence type="ECO:0000256" key="8">
    <source>
        <dbReference type="ARBA" id="ARBA00038408"/>
    </source>
</evidence>
<protein>
    <recommendedName>
        <fullName evidence="9">Periplasmic chaperone PpiD</fullName>
    </recommendedName>
    <alternativeName>
        <fullName evidence="10">Periplasmic folding chaperone</fullName>
    </alternativeName>
</protein>
<dbReference type="InterPro" id="IPR046357">
    <property type="entry name" value="PPIase_dom_sf"/>
</dbReference>
<keyword evidence="11" id="KW-0697">Rotamase</keyword>
<dbReference type="SUPFAM" id="SSF54534">
    <property type="entry name" value="FKBP-like"/>
    <property type="match status" value="1"/>
</dbReference>
<dbReference type="KEGG" id="asr:WL1483_2804"/>
<evidence type="ECO:0000256" key="7">
    <source>
        <dbReference type="ARBA" id="ARBA00023186"/>
    </source>
</evidence>
<comment type="similarity">
    <text evidence="8">Belongs to the PpiD chaperone family.</text>
</comment>